<evidence type="ECO:0000313" key="3">
    <source>
        <dbReference type="Proteomes" id="UP001161422"/>
    </source>
</evidence>
<name>A0AA37VTF5_9GAMM</name>
<evidence type="ECO:0000313" key="2">
    <source>
        <dbReference type="EMBL" id="GLP95276.1"/>
    </source>
</evidence>
<feature type="region of interest" description="Disordered" evidence="1">
    <location>
        <begin position="146"/>
        <end position="179"/>
    </location>
</feature>
<dbReference type="EMBL" id="BSNC01000002">
    <property type="protein sequence ID" value="GLP95276.1"/>
    <property type="molecule type" value="Genomic_DNA"/>
</dbReference>
<sequence>MDKPMQSQGEEQLTAKEEEQLTQAFKVATVIIHGEGETGDRVAALVLENQDLTKGLGNAVATVLMGTLKEFPIADDLHLLLGTEILMELTDLAIEAGAMSEDELTEDFIDQVVSHAFSAYLTMKEQTGELNPQELQAMVQEAEAEGRNLGLLSDAPEQAPPAQPNQAQGLLNKLQGGGA</sequence>
<dbReference type="RefSeq" id="WP_095506603.1">
    <property type="nucleotide sequence ID" value="NZ_BSNC01000002.1"/>
</dbReference>
<keyword evidence="3" id="KW-1185">Reference proteome</keyword>
<dbReference type="Proteomes" id="UP001161422">
    <property type="component" value="Unassembled WGS sequence"/>
</dbReference>
<gene>
    <name evidence="2" type="ORF">GCM10007895_05820</name>
</gene>
<reference evidence="2" key="1">
    <citation type="journal article" date="2014" name="Int. J. Syst. Evol. Microbiol.">
        <title>Complete genome sequence of Corynebacterium casei LMG S-19264T (=DSM 44701T), isolated from a smear-ripened cheese.</title>
        <authorList>
            <consortium name="US DOE Joint Genome Institute (JGI-PGF)"/>
            <person name="Walter F."/>
            <person name="Albersmeier A."/>
            <person name="Kalinowski J."/>
            <person name="Ruckert C."/>
        </authorList>
    </citation>
    <scope>NUCLEOTIDE SEQUENCE</scope>
    <source>
        <strain evidence="2">NBRC 101628</strain>
    </source>
</reference>
<organism evidence="2 3">
    <name type="scientific">Paraferrimonas sedimenticola</name>
    <dbReference type="NCBI Taxonomy" id="375674"/>
    <lineage>
        <taxon>Bacteria</taxon>
        <taxon>Pseudomonadati</taxon>
        <taxon>Pseudomonadota</taxon>
        <taxon>Gammaproteobacteria</taxon>
        <taxon>Alteromonadales</taxon>
        <taxon>Ferrimonadaceae</taxon>
        <taxon>Paraferrimonas</taxon>
    </lineage>
</organism>
<reference evidence="2" key="2">
    <citation type="submission" date="2023-01" db="EMBL/GenBank/DDBJ databases">
        <title>Draft genome sequence of Paraferrimonas sedimenticola strain NBRC 101628.</title>
        <authorList>
            <person name="Sun Q."/>
            <person name="Mori K."/>
        </authorList>
    </citation>
    <scope>NUCLEOTIDE SEQUENCE</scope>
    <source>
        <strain evidence="2">NBRC 101628</strain>
    </source>
</reference>
<proteinExistence type="predicted"/>
<accession>A0AA37VTF5</accession>
<evidence type="ECO:0000256" key="1">
    <source>
        <dbReference type="SAM" id="MobiDB-lite"/>
    </source>
</evidence>
<comment type="caution">
    <text evidence="2">The sequence shown here is derived from an EMBL/GenBank/DDBJ whole genome shotgun (WGS) entry which is preliminary data.</text>
</comment>
<dbReference type="AlphaFoldDB" id="A0AA37VTF5"/>
<protein>
    <submittedName>
        <fullName evidence="2">Uncharacterized protein</fullName>
    </submittedName>
</protein>